<evidence type="ECO:0000313" key="2">
    <source>
        <dbReference type="Proteomes" id="UP000481109"/>
    </source>
</evidence>
<keyword evidence="2" id="KW-1185">Reference proteome</keyword>
<dbReference type="EMBL" id="JAAKZW010000019">
    <property type="protein sequence ID" value="NGO75746.1"/>
    <property type="molecule type" value="Genomic_DNA"/>
</dbReference>
<proteinExistence type="predicted"/>
<evidence type="ECO:0000313" key="1">
    <source>
        <dbReference type="EMBL" id="NGO75746.1"/>
    </source>
</evidence>
<comment type="caution">
    <text evidence="1">The sequence shown here is derived from an EMBL/GenBank/DDBJ whole genome shotgun (WGS) entry which is preliminary data.</text>
</comment>
<accession>A0A6G4XDV9</accession>
<gene>
    <name evidence="1" type="ORF">G6045_08675</name>
</gene>
<reference evidence="1 2" key="1">
    <citation type="submission" date="2020-02" db="EMBL/GenBank/DDBJ databases">
        <title>Whole-genome analyses of novel actinobacteria.</title>
        <authorList>
            <person name="Sahin N."/>
            <person name="Tokatli A."/>
        </authorList>
    </citation>
    <scope>NUCLEOTIDE SEQUENCE [LARGE SCALE GENOMIC DNA]</scope>
    <source>
        <strain evidence="1 2">YC504</strain>
    </source>
</reference>
<dbReference type="AlphaFoldDB" id="A0A6G4XDV9"/>
<dbReference type="Proteomes" id="UP000481109">
    <property type="component" value="Unassembled WGS sequence"/>
</dbReference>
<protein>
    <submittedName>
        <fullName evidence="1">Uncharacterized protein</fullName>
    </submittedName>
</protein>
<sequence>MKTLIRPGGEGHSVRSPTDFDEWASLREAEEWAEPFTFVVDGTGTLRLASRRSEHVTCAGGKKVLSAGEISFQHESGKWTVAEVSNQSTGYCPDGSSWPAVAEALDRVGVSRPSGFTHEVVFRRCSSCQQINIVREADFVCAFCNEVLPQDWNVDRLGP</sequence>
<organism evidence="1 2">
    <name type="scientific">Streptomyces mesophilus</name>
    <dbReference type="NCBI Taxonomy" id="1775132"/>
    <lineage>
        <taxon>Bacteria</taxon>
        <taxon>Bacillati</taxon>
        <taxon>Actinomycetota</taxon>
        <taxon>Actinomycetes</taxon>
        <taxon>Kitasatosporales</taxon>
        <taxon>Streptomycetaceae</taxon>
        <taxon>Streptomyces</taxon>
    </lineage>
</organism>
<name>A0A6G4XDV9_9ACTN</name>